<reference evidence="3 4" key="1">
    <citation type="submission" date="2015-12" db="EMBL/GenBank/DDBJ databases">
        <title>The genome of Folsomia candida.</title>
        <authorList>
            <person name="Faddeeva A."/>
            <person name="Derks M.F."/>
            <person name="Anvar Y."/>
            <person name="Smit S."/>
            <person name="Van Straalen N."/>
            <person name="Roelofs D."/>
        </authorList>
    </citation>
    <scope>NUCLEOTIDE SEQUENCE [LARGE SCALE GENOMIC DNA]</scope>
    <source>
        <strain evidence="3 4">VU population</strain>
        <tissue evidence="3">Whole body</tissue>
    </source>
</reference>
<name>A0A226DQF6_FOLCA</name>
<keyword evidence="4" id="KW-1185">Reference proteome</keyword>
<organism evidence="3 4">
    <name type="scientific">Folsomia candida</name>
    <name type="common">Springtail</name>
    <dbReference type="NCBI Taxonomy" id="158441"/>
    <lineage>
        <taxon>Eukaryota</taxon>
        <taxon>Metazoa</taxon>
        <taxon>Ecdysozoa</taxon>
        <taxon>Arthropoda</taxon>
        <taxon>Hexapoda</taxon>
        <taxon>Collembola</taxon>
        <taxon>Entomobryomorpha</taxon>
        <taxon>Isotomoidea</taxon>
        <taxon>Isotomidae</taxon>
        <taxon>Proisotominae</taxon>
        <taxon>Folsomia</taxon>
    </lineage>
</organism>
<evidence type="ECO:0000313" key="3">
    <source>
        <dbReference type="EMBL" id="OXA47258.1"/>
    </source>
</evidence>
<feature type="chain" id="PRO_5012623928" evidence="2">
    <location>
        <begin position="19"/>
        <end position="594"/>
    </location>
</feature>
<comment type="caution">
    <text evidence="3">The sequence shown here is derived from an EMBL/GenBank/DDBJ whole genome shotgun (WGS) entry which is preliminary data.</text>
</comment>
<feature type="transmembrane region" description="Helical" evidence="1">
    <location>
        <begin position="561"/>
        <end position="580"/>
    </location>
</feature>
<feature type="transmembrane region" description="Helical" evidence="1">
    <location>
        <begin position="311"/>
        <end position="329"/>
    </location>
</feature>
<evidence type="ECO:0000256" key="2">
    <source>
        <dbReference type="SAM" id="SignalP"/>
    </source>
</evidence>
<keyword evidence="1" id="KW-0472">Membrane</keyword>
<feature type="signal peptide" evidence="2">
    <location>
        <begin position="1"/>
        <end position="18"/>
    </location>
</feature>
<proteinExistence type="predicted"/>
<evidence type="ECO:0000256" key="1">
    <source>
        <dbReference type="SAM" id="Phobius"/>
    </source>
</evidence>
<sequence length="594" mass="67311">MKYVLITFRFIFISSVSCGSHFSTRLAQIQREVDVDSTCLSTLWGQDFSEVDTPKNYQVQIISSPQSRPTFLTTKFLQKYGTICNFIRYKRVTAALSRRNRPWNFVQFNSRSSNYHLVICSNFQEAKSYPFSGYANILFVISGVGGEFKIYDLDVYGENFLELSRASSYFRKRSDFRGHQLKWGYPWAGRNVITEEAIRSFREGPSPPNSYVAAVMAFTKYLNATLAPSRFYRIHGVPDPTTKSFNGLYGGLESGEVHIALWMLNQGFYEEILSTTSDGIQDGLVFFTSLKKNLGNADPIVTLFEQLDLTIIAYHVGCIALIVVTIVIAKPREKWIQAEIWFSTQLAHGKIKLVLGPWLLSLILLSSDMQSVIVSSLSTTDFAFAPRSFEELVSSKFKISFFGNDTVADKAIRNLAREEGRESFFGKISAKIESTYNYVDVYLQRNCFSRMRIWGIVCMGTMQPGLQNAYQSLVSKSGEILFLQSTDVVFPVITVLHFSKLMDHLQVTLDRGVRSYVGAGILRRWFSWENNRIKGQRNAKAGLNPHLTKQYETAPDQSSTLSYFLIVCAGNGIALLIFLWEVGKVRICKLVDPP</sequence>
<keyword evidence="1" id="KW-0812">Transmembrane</keyword>
<keyword evidence="1" id="KW-1133">Transmembrane helix</keyword>
<dbReference type="Proteomes" id="UP000198287">
    <property type="component" value="Unassembled WGS sequence"/>
</dbReference>
<dbReference type="EMBL" id="LNIX01000013">
    <property type="protein sequence ID" value="OXA47258.1"/>
    <property type="molecule type" value="Genomic_DNA"/>
</dbReference>
<dbReference type="AlphaFoldDB" id="A0A226DQF6"/>
<keyword evidence="2" id="KW-0732">Signal</keyword>
<protein>
    <submittedName>
        <fullName evidence="3">Uncharacterized protein</fullName>
    </submittedName>
</protein>
<accession>A0A226DQF6</accession>
<evidence type="ECO:0000313" key="4">
    <source>
        <dbReference type="Proteomes" id="UP000198287"/>
    </source>
</evidence>
<gene>
    <name evidence="3" type="ORF">Fcan01_18038</name>
</gene>